<dbReference type="PANTHER" id="PTHR43546:SF3">
    <property type="entry name" value="UPF0173 METAL-DEPENDENT HYDROLASE MJ1163"/>
    <property type="match status" value="1"/>
</dbReference>
<evidence type="ECO:0000256" key="1">
    <source>
        <dbReference type="ARBA" id="ARBA00022801"/>
    </source>
</evidence>
<sequence length="234" mass="25057">MANNTLTWHGHANFQITTPNSNLIIDPWFEGNPSACTGSDSCGSMDLLLVTHDHADHTGQAVDIARNTGAQVGAIVGTAQKLVQEGVPEEQIINGIGFNIGGTVEFKGINITMVQAFHSSESGAPAGYIITLEDGYCLYHAGDTGIFSSMELFGQLYDIDLAILPTGGIFTMDSRHAALACKLLNCNEVVPMHWGSFPILEQDTSKLQQELEKVGAKTGLRELQPGQSIEIQKG</sequence>
<evidence type="ECO:0000313" key="3">
    <source>
        <dbReference type="EMBL" id="AGF93680.1"/>
    </source>
</evidence>
<dbReference type="InterPro" id="IPR050114">
    <property type="entry name" value="UPF0173_UPF0282_UlaG_hydrolase"/>
</dbReference>
<dbReference type="SMART" id="SM00849">
    <property type="entry name" value="Lactamase_B"/>
    <property type="match status" value="1"/>
</dbReference>
<dbReference type="HAMAP" id="MF_00457">
    <property type="entry name" value="UPF0173"/>
    <property type="match status" value="1"/>
</dbReference>
<organism evidence="3">
    <name type="scientific">uncultured organism</name>
    <dbReference type="NCBI Taxonomy" id="155900"/>
    <lineage>
        <taxon>unclassified sequences</taxon>
        <taxon>environmental samples</taxon>
    </lineage>
</organism>
<name>M1PR34_9ZZZZ</name>
<dbReference type="AlphaFoldDB" id="M1PR34"/>
<gene>
    <name evidence="3" type="ORF">FLSS-16_0021</name>
</gene>
<accession>M1PR34</accession>
<dbReference type="SUPFAM" id="SSF56281">
    <property type="entry name" value="Metallo-hydrolase/oxidoreductase"/>
    <property type="match status" value="1"/>
</dbReference>
<evidence type="ECO:0000259" key="2">
    <source>
        <dbReference type="SMART" id="SM00849"/>
    </source>
</evidence>
<dbReference type="NCBIfam" id="NF001911">
    <property type="entry name" value="PRK00685.1"/>
    <property type="match status" value="1"/>
</dbReference>
<dbReference type="Pfam" id="PF13483">
    <property type="entry name" value="Lactamase_B_3"/>
    <property type="match status" value="1"/>
</dbReference>
<dbReference type="EMBL" id="JX684102">
    <property type="protein sequence ID" value="AGF93680.1"/>
    <property type="molecule type" value="Genomic_DNA"/>
</dbReference>
<dbReference type="InterPro" id="IPR001279">
    <property type="entry name" value="Metallo-B-lactamas"/>
</dbReference>
<dbReference type="Gene3D" id="3.60.15.10">
    <property type="entry name" value="Ribonuclease Z/Hydroxyacylglutathione hydrolase-like"/>
    <property type="match status" value="1"/>
</dbReference>
<dbReference type="InterPro" id="IPR036866">
    <property type="entry name" value="RibonucZ/Hydroxyglut_hydro"/>
</dbReference>
<proteinExistence type="inferred from homology"/>
<feature type="domain" description="Metallo-beta-lactamase" evidence="2">
    <location>
        <begin position="10"/>
        <end position="193"/>
    </location>
</feature>
<dbReference type="InterPro" id="IPR022877">
    <property type="entry name" value="UPF0173"/>
</dbReference>
<keyword evidence="1" id="KW-0378">Hydrolase</keyword>
<protein>
    <submittedName>
        <fullName evidence="3">Metallo-beta-lactamase family protein</fullName>
    </submittedName>
</protein>
<dbReference type="PANTHER" id="PTHR43546">
    <property type="entry name" value="UPF0173 METAL-DEPENDENT HYDROLASE MJ1163-RELATED"/>
    <property type="match status" value="1"/>
</dbReference>
<dbReference type="GO" id="GO:0016787">
    <property type="term" value="F:hydrolase activity"/>
    <property type="evidence" value="ECO:0007669"/>
    <property type="project" value="UniProtKB-KW"/>
</dbReference>
<reference evidence="3" key="1">
    <citation type="journal article" date="2013" name="Syst. Appl. Microbiol.">
        <title>New insights into the archaeal diversity of a hypersaline microbial mat obtained by a metagenomic approach.</title>
        <authorList>
            <person name="Lopez-Lopez A."/>
            <person name="Richter M."/>
            <person name="Pena A."/>
            <person name="Tamames J."/>
            <person name="Rossello-Mora R."/>
        </authorList>
    </citation>
    <scope>NUCLEOTIDE SEQUENCE</scope>
</reference>